<dbReference type="SUPFAM" id="SSF50985">
    <property type="entry name" value="RCC1/BLIP-II"/>
    <property type="match status" value="1"/>
</dbReference>
<reference evidence="4 5" key="1">
    <citation type="submission" date="2017-08" db="EMBL/GenBank/DDBJ databases">
        <title>Acidophilic green algal genome provides insights into adaptation to an acidic environment.</title>
        <authorList>
            <person name="Hirooka S."/>
            <person name="Hirose Y."/>
            <person name="Kanesaki Y."/>
            <person name="Higuchi S."/>
            <person name="Fujiwara T."/>
            <person name="Onuma R."/>
            <person name="Era A."/>
            <person name="Ohbayashi R."/>
            <person name="Uzuka A."/>
            <person name="Nozaki H."/>
            <person name="Yoshikawa H."/>
            <person name="Miyagishima S.Y."/>
        </authorList>
    </citation>
    <scope>NUCLEOTIDE SEQUENCE [LARGE SCALE GENOMIC DNA]</scope>
    <source>
        <strain evidence="4 5">NIES-2499</strain>
    </source>
</reference>
<evidence type="ECO:0000256" key="1">
    <source>
        <dbReference type="ARBA" id="ARBA00022737"/>
    </source>
</evidence>
<sequence>MILLSSGRLCGGETRTFKPILPPSCTRSQIVLQSSETTSCAWILAPHALSWCQALLLCSEHGGVSLLSTQPSSTSAVADILTKNRDYSLNTPHSQRKSCTSEYDQQAPSLLDHNNVISAGSMGWGGQWAAIDKNGCLLKSDWSSRGLPERLSNICQRPQTSQPHTDSNLKLMDVHMGEMHGLAIDSEGAVWQLQHSLQASAPRQQESTAVALPKSRLGGNEQPSGATSLLASQEVQREGHVQYTDLLDYGPVFLSKVQLGLGIRVSQVCCGGRHSVAVTDSGLVYSWGWSGLGATGLGHHNGQCQGRNDREKSHERRPFQGTDERTQDKLQGVSSKARVDHIEYSSSSSVKVQSGGGGLDIPSPLLITALAGVVRVVQAAAGLSHTLLLSDLGDVYSCGWNSDGQLGHGDLQVCLEPQLVEALTEKIIKVSCGARHSLALSSGRQCFWSWGWNGHGQLGHESQPKLVEFEDVGRRCVIPKEADLSSLIPVGSFALNLCFSPAQACALQIVDVEGGRWHTLVALGRRAEL</sequence>
<dbReference type="PANTHER" id="PTHR22870">
    <property type="entry name" value="REGULATOR OF CHROMOSOME CONDENSATION"/>
    <property type="match status" value="1"/>
</dbReference>
<feature type="region of interest" description="Disordered" evidence="3">
    <location>
        <begin position="201"/>
        <end position="226"/>
    </location>
</feature>
<organism evidence="4 5">
    <name type="scientific">Chlamydomonas eustigma</name>
    <dbReference type="NCBI Taxonomy" id="1157962"/>
    <lineage>
        <taxon>Eukaryota</taxon>
        <taxon>Viridiplantae</taxon>
        <taxon>Chlorophyta</taxon>
        <taxon>core chlorophytes</taxon>
        <taxon>Chlorophyceae</taxon>
        <taxon>CS clade</taxon>
        <taxon>Chlamydomonadales</taxon>
        <taxon>Chlamydomonadaceae</taxon>
        <taxon>Chlamydomonas</taxon>
    </lineage>
</organism>
<dbReference type="InterPro" id="IPR051210">
    <property type="entry name" value="Ub_ligase/GEF_domain"/>
</dbReference>
<dbReference type="PROSITE" id="PS00626">
    <property type="entry name" value="RCC1_2"/>
    <property type="match status" value="3"/>
</dbReference>
<evidence type="ECO:0000313" key="5">
    <source>
        <dbReference type="Proteomes" id="UP000232323"/>
    </source>
</evidence>
<dbReference type="OrthoDB" id="512027at2759"/>
<name>A0A250XC17_9CHLO</name>
<feature type="region of interest" description="Disordered" evidence="3">
    <location>
        <begin position="300"/>
        <end position="332"/>
    </location>
</feature>
<protein>
    <submittedName>
        <fullName evidence="4">Uncharacterized protein</fullName>
    </submittedName>
</protein>
<dbReference type="STRING" id="1157962.A0A250XC17"/>
<evidence type="ECO:0000256" key="3">
    <source>
        <dbReference type="SAM" id="MobiDB-lite"/>
    </source>
</evidence>
<dbReference type="PROSITE" id="PS50012">
    <property type="entry name" value="RCC1_3"/>
    <property type="match status" value="1"/>
</dbReference>
<gene>
    <name evidence="4" type="ORF">CEUSTIGMA_g8053.t1</name>
</gene>
<dbReference type="Proteomes" id="UP000232323">
    <property type="component" value="Unassembled WGS sequence"/>
</dbReference>
<dbReference type="Pfam" id="PF00415">
    <property type="entry name" value="RCC1"/>
    <property type="match status" value="1"/>
</dbReference>
<keyword evidence="5" id="KW-1185">Reference proteome</keyword>
<dbReference type="InterPro" id="IPR009091">
    <property type="entry name" value="RCC1/BLIP-II"/>
</dbReference>
<proteinExistence type="predicted"/>
<feature type="compositionally biased region" description="Basic and acidic residues" evidence="3">
    <location>
        <begin position="307"/>
        <end position="328"/>
    </location>
</feature>
<dbReference type="Pfam" id="PF13540">
    <property type="entry name" value="RCC1_2"/>
    <property type="match status" value="1"/>
</dbReference>
<accession>A0A250XC17</accession>
<dbReference type="InterPro" id="IPR000408">
    <property type="entry name" value="Reg_chr_condens"/>
</dbReference>
<dbReference type="EMBL" id="BEGY01000054">
    <property type="protein sequence ID" value="GAX80618.1"/>
    <property type="molecule type" value="Genomic_DNA"/>
</dbReference>
<dbReference type="PRINTS" id="PR00633">
    <property type="entry name" value="RCCNDNSATION"/>
</dbReference>
<evidence type="ECO:0000256" key="2">
    <source>
        <dbReference type="PROSITE-ProRule" id="PRU00235"/>
    </source>
</evidence>
<dbReference type="AlphaFoldDB" id="A0A250XC17"/>
<evidence type="ECO:0000313" key="4">
    <source>
        <dbReference type="EMBL" id="GAX80618.1"/>
    </source>
</evidence>
<feature type="repeat" description="RCC1" evidence="2">
    <location>
        <begin position="393"/>
        <end position="443"/>
    </location>
</feature>
<comment type="caution">
    <text evidence="4">The sequence shown here is derived from an EMBL/GenBank/DDBJ whole genome shotgun (WGS) entry which is preliminary data.</text>
</comment>
<dbReference type="Gene3D" id="2.130.10.30">
    <property type="entry name" value="Regulator of chromosome condensation 1/beta-lactamase-inhibitor protein II"/>
    <property type="match status" value="2"/>
</dbReference>
<keyword evidence="1" id="KW-0677">Repeat</keyword>
<dbReference type="PANTHER" id="PTHR22870:SF360">
    <property type="entry name" value="ULTRAVIOLET-B RECEPTOR UVR8"/>
    <property type="match status" value="1"/>
</dbReference>